<evidence type="ECO:0000256" key="6">
    <source>
        <dbReference type="ARBA" id="ARBA00023157"/>
    </source>
</evidence>
<comment type="caution">
    <text evidence="9">The sequence shown here is derived from an EMBL/GenBank/DDBJ whole genome shotgun (WGS) entry which is preliminary data.</text>
</comment>
<evidence type="ECO:0000259" key="8">
    <source>
        <dbReference type="PROSITE" id="PS51324"/>
    </source>
</evidence>
<dbReference type="PROSITE" id="PS51324">
    <property type="entry name" value="ERV_ALR"/>
    <property type="match status" value="1"/>
</dbReference>
<proteinExistence type="predicted"/>
<keyword evidence="5 7" id="KW-0560">Oxidoreductase</keyword>
<dbReference type="InterPro" id="IPR036774">
    <property type="entry name" value="ERV/ALR_sulphydryl_oxid_sf"/>
</dbReference>
<organism evidence="9 10">
    <name type="scientific">Saguinus oedipus</name>
    <name type="common">Cotton-top tamarin</name>
    <name type="synonym">Oedipomidas oedipus</name>
    <dbReference type="NCBI Taxonomy" id="9490"/>
    <lineage>
        <taxon>Eukaryota</taxon>
        <taxon>Metazoa</taxon>
        <taxon>Chordata</taxon>
        <taxon>Craniata</taxon>
        <taxon>Vertebrata</taxon>
        <taxon>Euteleostomi</taxon>
        <taxon>Mammalia</taxon>
        <taxon>Eutheria</taxon>
        <taxon>Euarchontoglires</taxon>
        <taxon>Primates</taxon>
        <taxon>Haplorrhini</taxon>
        <taxon>Platyrrhini</taxon>
        <taxon>Cebidae</taxon>
        <taxon>Callitrichinae</taxon>
        <taxon>Saguinus</taxon>
    </lineage>
</organism>
<comment type="catalytic activity">
    <reaction evidence="7">
        <text>2 R'C(R)SH + O2 = R'C(R)S-S(R)CR' + H2O2</text>
        <dbReference type="Rhea" id="RHEA:17357"/>
        <dbReference type="ChEBI" id="CHEBI:15379"/>
        <dbReference type="ChEBI" id="CHEBI:16240"/>
        <dbReference type="ChEBI" id="CHEBI:16520"/>
        <dbReference type="ChEBI" id="CHEBI:17412"/>
        <dbReference type="EC" id="1.8.3.2"/>
    </reaction>
</comment>
<evidence type="ECO:0000256" key="1">
    <source>
        <dbReference type="ARBA" id="ARBA00001974"/>
    </source>
</evidence>
<dbReference type="EC" id="1.8.3.2" evidence="7"/>
<dbReference type="SUPFAM" id="SSF69000">
    <property type="entry name" value="FAD-dependent thiol oxidase"/>
    <property type="match status" value="1"/>
</dbReference>
<keyword evidence="2 7" id="KW-0285">Flavoprotein</keyword>
<dbReference type="PANTHER" id="PTHR22897">
    <property type="entry name" value="QUIESCIN Q6-RELATED SULFHYDRYL OXIDASE"/>
    <property type="match status" value="1"/>
</dbReference>
<keyword evidence="6" id="KW-1015">Disulfide bond</keyword>
<gene>
    <name evidence="9" type="ORF">P7K49_002026</name>
</gene>
<evidence type="ECO:0000256" key="5">
    <source>
        <dbReference type="ARBA" id="ARBA00023002"/>
    </source>
</evidence>
<dbReference type="Proteomes" id="UP001266305">
    <property type="component" value="Unassembled WGS sequence"/>
</dbReference>
<dbReference type="PANTHER" id="PTHR22897:SF7">
    <property type="entry name" value="SULFHYDRYL OXIDASE 2"/>
    <property type="match status" value="1"/>
</dbReference>
<dbReference type="Gene3D" id="1.20.120.310">
    <property type="entry name" value="ERV/ALR sulfhydryl oxidase domain"/>
    <property type="match status" value="1"/>
</dbReference>
<reference evidence="9 10" key="1">
    <citation type="submission" date="2023-05" db="EMBL/GenBank/DDBJ databases">
        <title>B98-5 Cell Line De Novo Hybrid Assembly: An Optical Mapping Approach.</title>
        <authorList>
            <person name="Kananen K."/>
            <person name="Auerbach J.A."/>
            <person name="Kautto E."/>
            <person name="Blachly J.S."/>
        </authorList>
    </citation>
    <scope>NUCLEOTIDE SEQUENCE [LARGE SCALE GENOMIC DNA]</scope>
    <source>
        <strain evidence="9">B95-8</strain>
        <tissue evidence="9">Cell line</tissue>
    </source>
</reference>
<dbReference type="EMBL" id="JASSZA010000001">
    <property type="protein sequence ID" value="KAK2120640.1"/>
    <property type="molecule type" value="Genomic_DNA"/>
</dbReference>
<evidence type="ECO:0000256" key="2">
    <source>
        <dbReference type="ARBA" id="ARBA00022630"/>
    </source>
</evidence>
<keyword evidence="3" id="KW-0732">Signal</keyword>
<protein>
    <recommendedName>
        <fullName evidence="7">Sulfhydryl oxidase</fullName>
        <ecNumber evidence="7">1.8.3.2</ecNumber>
    </recommendedName>
</protein>
<accession>A0ABQ9WGM7</accession>
<evidence type="ECO:0000256" key="7">
    <source>
        <dbReference type="RuleBase" id="RU371123"/>
    </source>
</evidence>
<dbReference type="InterPro" id="IPR039798">
    <property type="entry name" value="Sulfhydryl_oxidase"/>
</dbReference>
<keyword evidence="4 7" id="KW-0274">FAD</keyword>
<sequence length="229" mass="25189">MCFEDDPQAVLQTVRRYIRTFFGCKECGEHFEEMAKESMDSVKTPDQAILWLWRKHNVVNGRLAGEKRLGVGSQHGRSGLGWPGAARATAVPTLLLSLGFQMVLLLWGGSWALVDMGVALSSRCTLGYPTNPEGKWVFSAPSLPAGAWGMWPQAPVSGGFVPWVSSVSASPPWQPLRCCHPQSSLHFSEPSTLRQWDQDPRQACLDLEALLLPVACWRPSLLVPPLPPS</sequence>
<name>A0ABQ9WGM7_SAGOE</name>
<evidence type="ECO:0000313" key="10">
    <source>
        <dbReference type="Proteomes" id="UP001266305"/>
    </source>
</evidence>
<dbReference type="Pfam" id="PF04777">
    <property type="entry name" value="Evr1_Alr"/>
    <property type="match status" value="1"/>
</dbReference>
<evidence type="ECO:0000313" key="9">
    <source>
        <dbReference type="EMBL" id="KAK2120640.1"/>
    </source>
</evidence>
<feature type="domain" description="ERV/ALR sulfhydryl oxidase" evidence="8">
    <location>
        <begin position="1"/>
        <end position="78"/>
    </location>
</feature>
<evidence type="ECO:0000256" key="3">
    <source>
        <dbReference type="ARBA" id="ARBA00022729"/>
    </source>
</evidence>
<evidence type="ECO:0000256" key="4">
    <source>
        <dbReference type="ARBA" id="ARBA00022827"/>
    </source>
</evidence>
<comment type="cofactor">
    <cofactor evidence="1 7">
        <name>FAD</name>
        <dbReference type="ChEBI" id="CHEBI:57692"/>
    </cofactor>
</comment>
<keyword evidence="10" id="KW-1185">Reference proteome</keyword>
<dbReference type="InterPro" id="IPR017905">
    <property type="entry name" value="ERV/ALR_sulphydryl_oxidase"/>
</dbReference>